<dbReference type="EMBL" id="AP025564">
    <property type="protein sequence ID" value="BDE94941.1"/>
    <property type="molecule type" value="Genomic_DNA"/>
</dbReference>
<dbReference type="Proteomes" id="UP001320544">
    <property type="component" value="Chromosome"/>
</dbReference>
<accession>A0ABN6MA72</accession>
<keyword evidence="2" id="KW-1185">Reference proteome</keyword>
<gene>
    <name evidence="1" type="ORF">CE91St30_02740</name>
</gene>
<sequence>MADTKIDLNERADEIMRIAETYGAEKNFVFITTFKSMQDTMFVLNMLMKEIRDGDVIVTKEYVKGRENRYVNPAVAEYNKTMKTFNDTVATIMKIIDGFKADDGGEEEDPLIAILRGDDLEGS</sequence>
<dbReference type="RefSeq" id="WP_244411463.1">
    <property type="nucleotide sequence ID" value="NZ_AP025564.1"/>
</dbReference>
<organism evidence="1 2">
    <name type="scientific">Raoultibacter timonensis</name>
    <dbReference type="NCBI Taxonomy" id="1907662"/>
    <lineage>
        <taxon>Bacteria</taxon>
        <taxon>Bacillati</taxon>
        <taxon>Actinomycetota</taxon>
        <taxon>Coriobacteriia</taxon>
        <taxon>Eggerthellales</taxon>
        <taxon>Eggerthellaceae</taxon>
        <taxon>Raoultibacter</taxon>
    </lineage>
</organism>
<evidence type="ECO:0000313" key="2">
    <source>
        <dbReference type="Proteomes" id="UP001320544"/>
    </source>
</evidence>
<evidence type="ECO:0008006" key="3">
    <source>
        <dbReference type="Google" id="ProtNLM"/>
    </source>
</evidence>
<proteinExistence type="predicted"/>
<evidence type="ECO:0000313" key="1">
    <source>
        <dbReference type="EMBL" id="BDE94941.1"/>
    </source>
</evidence>
<protein>
    <recommendedName>
        <fullName evidence="3">Terminase small subunit</fullName>
    </recommendedName>
</protein>
<name>A0ABN6MA72_9ACTN</name>
<reference evidence="1 2" key="1">
    <citation type="submission" date="2022-01" db="EMBL/GenBank/DDBJ databases">
        <title>Novel bile acid biosynthetic pathways are enriched in the microbiome of centenarians.</title>
        <authorList>
            <person name="Sato Y."/>
            <person name="Atarashi K."/>
            <person name="Plichta R.D."/>
            <person name="Arai Y."/>
            <person name="Sasajima S."/>
            <person name="Kearney M.S."/>
            <person name="Suda W."/>
            <person name="Takeshita K."/>
            <person name="Sasaki T."/>
            <person name="Okamoto S."/>
            <person name="Skelly N.A."/>
            <person name="Okamura Y."/>
            <person name="Vlamakis H."/>
            <person name="Li Y."/>
            <person name="Tanoue T."/>
            <person name="Takei H."/>
            <person name="Nittono H."/>
            <person name="Narushima S."/>
            <person name="Irie J."/>
            <person name="Itoh H."/>
            <person name="Moriya K."/>
            <person name="Sugiura Y."/>
            <person name="Suematsu M."/>
            <person name="Moritoki N."/>
            <person name="Shibata S."/>
            <person name="Littman R.D."/>
            <person name="Fischbach A.M."/>
            <person name="Uwamino Y."/>
            <person name="Inoue T."/>
            <person name="Honda A."/>
            <person name="Hattori M."/>
            <person name="Murai T."/>
            <person name="Xavier J.R."/>
            <person name="Hirose N."/>
            <person name="Honda K."/>
        </authorList>
    </citation>
    <scope>NUCLEOTIDE SEQUENCE [LARGE SCALE GENOMIC DNA]</scope>
    <source>
        <strain evidence="1 2">CE91-St30</strain>
    </source>
</reference>